<evidence type="ECO:0000313" key="3">
    <source>
        <dbReference type="EMBL" id="NDJ18396.1"/>
    </source>
</evidence>
<feature type="domain" description="DUF732" evidence="2">
    <location>
        <begin position="75"/>
        <end position="155"/>
    </location>
</feature>
<sequence>MLKPLISASLLLSVLTSIAPALAAPSSPDYTCYMKVGNRVIDLTSSVCGFDTQKAAKDSKKNAAFLAEVQKLLKSYGGSGSRVSRIVENNPEQLINVAQNFCQALEAGKSESEFMEIKYREMVESAQQNDGAQTEVLVEMASMAVQVAPKHYCPQSAQKS</sequence>
<dbReference type="EMBL" id="WVIE01000015">
    <property type="protein sequence ID" value="NDJ18396.1"/>
    <property type="molecule type" value="Genomic_DNA"/>
</dbReference>
<organism evidence="3 4">
    <name type="scientific">Myxacorys almedinensis A</name>
    <dbReference type="NCBI Taxonomy" id="2690445"/>
    <lineage>
        <taxon>Bacteria</taxon>
        <taxon>Bacillati</taxon>
        <taxon>Cyanobacteriota</taxon>
        <taxon>Cyanophyceae</taxon>
        <taxon>Leptolyngbyales</taxon>
        <taxon>Leptolyngbyaceae</taxon>
        <taxon>Myxacorys</taxon>
        <taxon>Myxacorys almedinensis</taxon>
    </lineage>
</organism>
<keyword evidence="1" id="KW-0732">Signal</keyword>
<dbReference type="Pfam" id="PF05305">
    <property type="entry name" value="DUF732"/>
    <property type="match status" value="1"/>
</dbReference>
<name>A0A8J8CKA2_9CYAN</name>
<dbReference type="RefSeq" id="WP_162423915.1">
    <property type="nucleotide sequence ID" value="NZ_WVIE01000015.1"/>
</dbReference>
<comment type="caution">
    <text evidence="3">The sequence shown here is derived from an EMBL/GenBank/DDBJ whole genome shotgun (WGS) entry which is preliminary data.</text>
</comment>
<accession>A0A8J8CKA2</accession>
<evidence type="ECO:0000256" key="1">
    <source>
        <dbReference type="SAM" id="SignalP"/>
    </source>
</evidence>
<keyword evidence="4" id="KW-1185">Reference proteome</keyword>
<dbReference type="Proteomes" id="UP000646053">
    <property type="component" value="Unassembled WGS sequence"/>
</dbReference>
<gene>
    <name evidence="3" type="ORF">GS601_14020</name>
</gene>
<evidence type="ECO:0000313" key="4">
    <source>
        <dbReference type="Proteomes" id="UP000646053"/>
    </source>
</evidence>
<reference evidence="3" key="1">
    <citation type="submission" date="2019-12" db="EMBL/GenBank/DDBJ databases">
        <title>High-Quality draft genome sequences of three cyanobacteria isolated from the limestone walls of the Old Cathedral of Coimbra.</title>
        <authorList>
            <person name="Tiago I."/>
            <person name="Soares F."/>
            <person name="Portugal A."/>
        </authorList>
    </citation>
    <scope>NUCLEOTIDE SEQUENCE</scope>
    <source>
        <strain evidence="3">A</strain>
    </source>
</reference>
<dbReference type="AlphaFoldDB" id="A0A8J8CKA2"/>
<feature type="signal peptide" evidence="1">
    <location>
        <begin position="1"/>
        <end position="23"/>
    </location>
</feature>
<feature type="chain" id="PRO_5035199342" description="DUF732 domain-containing protein" evidence="1">
    <location>
        <begin position="24"/>
        <end position="160"/>
    </location>
</feature>
<evidence type="ECO:0000259" key="2">
    <source>
        <dbReference type="Pfam" id="PF05305"/>
    </source>
</evidence>
<protein>
    <recommendedName>
        <fullName evidence="2">DUF732 domain-containing protein</fullName>
    </recommendedName>
</protein>
<proteinExistence type="predicted"/>
<dbReference type="InterPro" id="IPR007969">
    <property type="entry name" value="DUF732"/>
</dbReference>